<dbReference type="EMBL" id="LCBF01000009">
    <property type="protein sequence ID" value="KKS07337.1"/>
    <property type="molecule type" value="Genomic_DNA"/>
</dbReference>
<organism evidence="1 2">
    <name type="scientific">candidate division WWE3 bacterium GW2011_GWE1_41_27</name>
    <dbReference type="NCBI Taxonomy" id="1619131"/>
    <lineage>
        <taxon>Bacteria</taxon>
        <taxon>Katanobacteria</taxon>
    </lineage>
</organism>
<dbReference type="Proteomes" id="UP000034544">
    <property type="component" value="Unassembled WGS sequence"/>
</dbReference>
<accession>A0A0G0W5N1</accession>
<feature type="non-terminal residue" evidence="1">
    <location>
        <position position="32"/>
    </location>
</feature>
<proteinExistence type="predicted"/>
<protein>
    <recommendedName>
        <fullName evidence="3">DNA-directed RNA polymerase subunit beta</fullName>
    </recommendedName>
</protein>
<name>A0A0G0W5N1_UNCKA</name>
<evidence type="ECO:0008006" key="3">
    <source>
        <dbReference type="Google" id="ProtNLM"/>
    </source>
</evidence>
<evidence type="ECO:0000313" key="1">
    <source>
        <dbReference type="EMBL" id="KKS07337.1"/>
    </source>
</evidence>
<sequence>MRETFSKRKIALNLPNLADIQLNSYNWLMNEG</sequence>
<evidence type="ECO:0000313" key="2">
    <source>
        <dbReference type="Proteomes" id="UP000034544"/>
    </source>
</evidence>
<dbReference type="AlphaFoldDB" id="A0A0G0W5N1"/>
<comment type="caution">
    <text evidence="1">The sequence shown here is derived from an EMBL/GenBank/DDBJ whole genome shotgun (WGS) entry which is preliminary data.</text>
</comment>
<reference evidence="1 2" key="1">
    <citation type="journal article" date="2015" name="Nature">
        <title>rRNA introns, odd ribosomes, and small enigmatic genomes across a large radiation of phyla.</title>
        <authorList>
            <person name="Brown C.T."/>
            <person name="Hug L.A."/>
            <person name="Thomas B.C."/>
            <person name="Sharon I."/>
            <person name="Castelle C.J."/>
            <person name="Singh A."/>
            <person name="Wilkins M.J."/>
            <person name="Williams K.H."/>
            <person name="Banfield J.F."/>
        </authorList>
    </citation>
    <scope>NUCLEOTIDE SEQUENCE [LARGE SCALE GENOMIC DNA]</scope>
</reference>
<gene>
    <name evidence="1" type="ORF">UU59_C0009G0028</name>
</gene>